<dbReference type="InterPro" id="IPR017896">
    <property type="entry name" value="4Fe4S_Fe-S-bd"/>
</dbReference>
<evidence type="ECO:0000256" key="11">
    <source>
        <dbReference type="ARBA" id="ARBA00042293"/>
    </source>
</evidence>
<evidence type="ECO:0000256" key="13">
    <source>
        <dbReference type="ARBA" id="ARBA00046373"/>
    </source>
</evidence>
<proteinExistence type="inferred from homology"/>
<comment type="function">
    <text evidence="12">Required for anchoring microtubules to the centrosomes. Required for ciliation.</text>
</comment>
<feature type="compositionally biased region" description="Pro residues" evidence="14">
    <location>
        <begin position="151"/>
        <end position="170"/>
    </location>
</feature>
<evidence type="ECO:0000256" key="5">
    <source>
        <dbReference type="ARBA" id="ARBA00022490"/>
    </source>
</evidence>
<evidence type="ECO:0000313" key="16">
    <source>
        <dbReference type="EMBL" id="KAJ4455928.1"/>
    </source>
</evidence>
<organism evidence="16 17">
    <name type="scientific">Paratrimastix pyriformis</name>
    <dbReference type="NCBI Taxonomy" id="342808"/>
    <lineage>
        <taxon>Eukaryota</taxon>
        <taxon>Metamonada</taxon>
        <taxon>Preaxostyla</taxon>
        <taxon>Paratrimastigidae</taxon>
        <taxon>Paratrimastix</taxon>
    </lineage>
</organism>
<accession>A0ABQ8UCY6</accession>
<comment type="caution">
    <text evidence="16">The sequence shown here is derived from an EMBL/GenBank/DDBJ whole genome shotgun (WGS) entry which is preliminary data.</text>
</comment>
<feature type="domain" description="4Fe-4S ferredoxin-type" evidence="15">
    <location>
        <begin position="361"/>
        <end position="391"/>
    </location>
</feature>
<dbReference type="Gene3D" id="3.30.70.20">
    <property type="match status" value="2"/>
</dbReference>
<keyword evidence="16" id="KW-0560">Oxidoreductase</keyword>
<gene>
    <name evidence="16" type="ORF">PAPYR_9008</name>
</gene>
<dbReference type="Proteomes" id="UP001141327">
    <property type="component" value="Unassembled WGS sequence"/>
</dbReference>
<dbReference type="SUPFAM" id="SSF54862">
    <property type="entry name" value="4Fe-4S ferredoxins"/>
    <property type="match status" value="1"/>
</dbReference>
<feature type="domain" description="4Fe-4S ferredoxin-type" evidence="15">
    <location>
        <begin position="330"/>
        <end position="360"/>
    </location>
</feature>
<dbReference type="PANTHER" id="PTHR15431">
    <property type="entry name" value="FGFR1 ONCOGENE PARTNER/LISH DOMAIN-CONTAINING PROTEIN"/>
    <property type="match status" value="1"/>
</dbReference>
<dbReference type="Gene3D" id="3.40.950.10">
    <property type="entry name" value="Fe-only Hydrogenase (Larger Subunit), Chain L, domain 3"/>
    <property type="match status" value="1"/>
</dbReference>
<feature type="domain" description="4Fe-4S ferredoxin-type" evidence="15">
    <location>
        <begin position="407"/>
        <end position="436"/>
    </location>
</feature>
<evidence type="ECO:0000256" key="14">
    <source>
        <dbReference type="SAM" id="MobiDB-lite"/>
    </source>
</evidence>
<dbReference type="Gene3D" id="1.20.960.40">
    <property type="match status" value="1"/>
</dbReference>
<dbReference type="Pfam" id="PF02906">
    <property type="entry name" value="Fe_hyd_lg_C"/>
    <property type="match status" value="1"/>
</dbReference>
<evidence type="ECO:0000256" key="8">
    <source>
        <dbReference type="ARBA" id="ARBA00023212"/>
    </source>
</evidence>
<sequence>MASFDELKAALRETLEANGSMRQLRAQIRSEIFKALDDQQDSKPPPLASEHFFLNELVREYLAFHKYNHTLNVFLPESGQPETGIDRSFLIRECGLNENGVNPTVPVLYSLVAAIRRMAVTPPSQPHPSIGSVMGMPPQPQPTAAPVSYNPMPPQQQHPSIQLPPPPPSRQPSQLSPSPDTPVAEPAATLNRTANSTLFTATDPPHFARARRATTPMESGTVTNLTMLHRKLTTTVARAVLRGDLEEIIDRIPHETHPSEDKIMSSRCCRHQERAITKYRLMALLGFRIENETDESRPLSAYARDALERPRPLKQHGLTVVGESCRSCTPASFFVTTACQGCAARPCMSSCPKNAISRVDGRAKIDPELCIHCGTCQRVCPYHAIIKLAVPCEEACPVGAIAKAPNGRAVIDWHKCIHCGQCQLRCPFGSVLEPSHVVDVPRRPVIALVASAVLGNFPCTVEQLFNALKSLGFADVVDVSLGADRTAGLEAAEFVERVLERHDPLMTTSCCPAYYQAVQKHAPQLFRYVTGIPSPMQVTGAQIKHARPETSIDFALTALELAGCFAAAEIDVSRQPGSWTASSLCPRALATVQGTNTALVRGMASAVQAALPSVCRYRMDRPLPLQPFCSIAEPTQPLGPATSVTPPPPVLTVTPTYPSQPGLVPPPFRRHRMPGIKISATATADDANPRGHRPRSDRQWCNAVLHSISTQEVTTPLSTEEAAMVISTGRVPPPPPRTDPGSLARPVFISPLDKKAMLQATGSQGGPPGTASRVITAAPAPAHTPVTQMLIDSGLVDPHGRPY</sequence>
<dbReference type="PANTHER" id="PTHR15431:SF9">
    <property type="entry name" value="CENTROSOMAL PROTEIN 43"/>
    <property type="match status" value="1"/>
</dbReference>
<dbReference type="PROSITE" id="PS50896">
    <property type="entry name" value="LISH"/>
    <property type="match status" value="1"/>
</dbReference>
<dbReference type="Pfam" id="PF00037">
    <property type="entry name" value="Fer4"/>
    <property type="match status" value="2"/>
</dbReference>
<dbReference type="Pfam" id="PF09398">
    <property type="entry name" value="FOP_dimer"/>
    <property type="match status" value="1"/>
</dbReference>
<comment type="subcellular location">
    <subcellularLocation>
        <location evidence="1">Cytoplasm</location>
        <location evidence="1">Cytoskeleton</location>
        <location evidence="1">Cilium basal body</location>
    </subcellularLocation>
    <subcellularLocation>
        <location evidence="2">Cytoplasm</location>
        <location evidence="2">Cytoskeleton</location>
        <location evidence="2">Microtubule organizing center</location>
        <location evidence="2">Centrosome</location>
    </subcellularLocation>
</comment>
<dbReference type="InterPro" id="IPR018993">
    <property type="entry name" value="FOP_dimerisation-dom_N"/>
</dbReference>
<evidence type="ECO:0000256" key="2">
    <source>
        <dbReference type="ARBA" id="ARBA00004300"/>
    </source>
</evidence>
<dbReference type="InterPro" id="IPR017900">
    <property type="entry name" value="4Fe4S_Fe_S_CS"/>
</dbReference>
<evidence type="ECO:0000256" key="3">
    <source>
        <dbReference type="ARBA" id="ARBA00005385"/>
    </source>
</evidence>
<keyword evidence="9" id="KW-0966">Cell projection</keyword>
<evidence type="ECO:0000256" key="12">
    <source>
        <dbReference type="ARBA" id="ARBA00046076"/>
    </source>
</evidence>
<evidence type="ECO:0000259" key="15">
    <source>
        <dbReference type="PROSITE" id="PS51379"/>
    </source>
</evidence>
<keyword evidence="6" id="KW-0597">Phosphoprotein</keyword>
<reference evidence="16" key="1">
    <citation type="journal article" date="2022" name="bioRxiv">
        <title>Genomics of Preaxostyla Flagellates Illuminates Evolutionary Transitions and the Path Towards Mitochondrial Loss.</title>
        <authorList>
            <person name="Novak L.V.F."/>
            <person name="Treitli S.C."/>
            <person name="Pyrih J."/>
            <person name="Halakuc P."/>
            <person name="Pipaliya S.V."/>
            <person name="Vacek V."/>
            <person name="Brzon O."/>
            <person name="Soukal P."/>
            <person name="Eme L."/>
            <person name="Dacks J.B."/>
            <person name="Karnkowska A."/>
            <person name="Elias M."/>
            <person name="Hampl V."/>
        </authorList>
    </citation>
    <scope>NUCLEOTIDE SEQUENCE</scope>
    <source>
        <strain evidence="16">RCP-MX</strain>
    </source>
</reference>
<evidence type="ECO:0000256" key="7">
    <source>
        <dbReference type="ARBA" id="ARBA00022794"/>
    </source>
</evidence>
<evidence type="ECO:0000256" key="10">
    <source>
        <dbReference type="ARBA" id="ARBA00041026"/>
    </source>
</evidence>
<keyword evidence="5" id="KW-0963">Cytoplasm</keyword>
<name>A0ABQ8UCY6_9EUKA</name>
<comment type="similarity">
    <text evidence="3">Belongs to the CEP43 family.</text>
</comment>
<dbReference type="InterPro" id="IPR009016">
    <property type="entry name" value="Fe_hydrogenase"/>
</dbReference>
<evidence type="ECO:0000256" key="6">
    <source>
        <dbReference type="ARBA" id="ARBA00022553"/>
    </source>
</evidence>
<protein>
    <recommendedName>
        <fullName evidence="10">Centrosomal protein 43</fullName>
    </recommendedName>
    <alternativeName>
        <fullName evidence="11">FGFR1 oncogene partner</fullName>
    </alternativeName>
</protein>
<comment type="similarity">
    <text evidence="4">Belongs to the NARF family.</text>
</comment>
<dbReference type="InterPro" id="IPR006594">
    <property type="entry name" value="LisH"/>
</dbReference>
<keyword evidence="8" id="KW-0206">Cytoskeleton</keyword>
<dbReference type="InterPro" id="IPR004108">
    <property type="entry name" value="Fe_hydrogenase_lsu_C"/>
</dbReference>
<dbReference type="EMBL" id="JAPMOS010000088">
    <property type="protein sequence ID" value="KAJ4455928.1"/>
    <property type="molecule type" value="Genomic_DNA"/>
</dbReference>
<dbReference type="GO" id="GO:0008901">
    <property type="term" value="F:ferredoxin hydrogenase activity"/>
    <property type="evidence" value="ECO:0007669"/>
    <property type="project" value="UniProtKB-EC"/>
</dbReference>
<feature type="region of interest" description="Disordered" evidence="14">
    <location>
        <begin position="123"/>
        <end position="186"/>
    </location>
</feature>
<evidence type="ECO:0000256" key="4">
    <source>
        <dbReference type="ARBA" id="ARBA00006596"/>
    </source>
</evidence>
<evidence type="ECO:0000256" key="1">
    <source>
        <dbReference type="ARBA" id="ARBA00004120"/>
    </source>
</evidence>
<evidence type="ECO:0000256" key="9">
    <source>
        <dbReference type="ARBA" id="ARBA00023273"/>
    </source>
</evidence>
<dbReference type="SUPFAM" id="SSF53920">
    <property type="entry name" value="Fe-only hydrogenase"/>
    <property type="match status" value="1"/>
</dbReference>
<keyword evidence="7" id="KW-0970">Cilium biogenesis/degradation</keyword>
<dbReference type="PROSITE" id="PS00198">
    <property type="entry name" value="4FE4S_FER_1"/>
    <property type="match status" value="2"/>
</dbReference>
<keyword evidence="17" id="KW-1185">Reference proteome</keyword>
<comment type="subunit">
    <text evidence="13">Homodimer. Part of a ternary complex that contains CEP350, CEP43 and MAPRE1. Interacts directly with CEP350 and MAPRE1. Interacts with CEP19. Interacts (via N-terminus) with CEP350 (via C-terminus).</text>
</comment>
<dbReference type="CDD" id="cd10549">
    <property type="entry name" value="MtMvhB_like"/>
    <property type="match status" value="1"/>
</dbReference>
<evidence type="ECO:0000313" key="17">
    <source>
        <dbReference type="Proteomes" id="UP001141327"/>
    </source>
</evidence>
<dbReference type="PROSITE" id="PS51379">
    <property type="entry name" value="4FE4S_FER_2"/>
    <property type="match status" value="3"/>
</dbReference>